<feature type="region of interest" description="Disordered" evidence="1">
    <location>
        <begin position="451"/>
        <end position="501"/>
    </location>
</feature>
<dbReference type="EMBL" id="JASNQZ010000001">
    <property type="protein sequence ID" value="KAL0960838.1"/>
    <property type="molecule type" value="Genomic_DNA"/>
</dbReference>
<sequence length="567" mass="62576">MGFFSSRKDENNKPATDTQEKSVVRVIRSRFYGKSKPRGHVDPEPVSFYAPPSAQQALSPPARQTHRHTTQPSSSKSPPTPKRSPQLQDSSIRPKITTASTRRSPLSSEPVTPKSSNASPILVSRPPPATSDNVSITLAQRLNDLAKANAEGLLSDEDYRILRKDLFERLATNAPVPSESSVVPVLRPRPMNNPSMERPNSIRHSRIVPASPRPPSVRSKNSPTSSVRGFFGRMSQHIEPHMTKEGSDTTSFISSKSAGLSNIFRLSRALSRKGSQSSLNTDMSQPQADAISITSRRTDRSQSDYTMHISPMASRSNAANSVRRLATPPSSFNARIGPGSSSGHSTSPRDASHVFDDDHLVSSQDIQKEILIAEAEKQNLMDSFNSLELATITRRQRNEVLPSQNLSPGPMSGEPRASFYEENRSRYAPDSETASMRSHWSFGTSHSVARSMSSRKTGSSSVHRLAVGSSTRSRDVPPVPALPSDASTSMRSARRRPSPVGESVHESIAEDESVHTIALENDFGFEQEMGDLMRRREEVRSRYEARLQYLRAKLKGAQLHEKLVKRR</sequence>
<feature type="compositionally biased region" description="Low complexity" evidence="1">
    <location>
        <begin position="180"/>
        <end position="190"/>
    </location>
</feature>
<feature type="compositionally biased region" description="Low complexity" evidence="1">
    <location>
        <begin position="451"/>
        <end position="461"/>
    </location>
</feature>
<feature type="compositionally biased region" description="Low complexity" evidence="1">
    <location>
        <begin position="50"/>
        <end position="62"/>
    </location>
</feature>
<evidence type="ECO:0000313" key="2">
    <source>
        <dbReference type="EMBL" id="KAL0960838.1"/>
    </source>
</evidence>
<feature type="compositionally biased region" description="Basic and acidic residues" evidence="1">
    <location>
        <begin position="1"/>
        <end position="23"/>
    </location>
</feature>
<protein>
    <submittedName>
        <fullName evidence="2">Uncharacterized protein</fullName>
    </submittedName>
</protein>
<name>A0ABR3K0D9_9AGAR</name>
<feature type="region of interest" description="Disordered" evidence="1">
    <location>
        <begin position="274"/>
        <end position="352"/>
    </location>
</feature>
<feature type="region of interest" description="Disordered" evidence="1">
    <location>
        <begin position="1"/>
        <end position="130"/>
    </location>
</feature>
<comment type="caution">
    <text evidence="2">The sequence shown here is derived from an EMBL/GenBank/DDBJ whole genome shotgun (WGS) entry which is preliminary data.</text>
</comment>
<reference evidence="3" key="1">
    <citation type="submission" date="2024-06" db="EMBL/GenBank/DDBJ databases">
        <title>Multi-omics analyses provide insights into the biosynthesis of the anticancer antibiotic pleurotin in Hohenbuehelia grisea.</title>
        <authorList>
            <person name="Weaver J.A."/>
            <person name="Alberti F."/>
        </authorList>
    </citation>
    <scope>NUCLEOTIDE SEQUENCE [LARGE SCALE GENOMIC DNA]</scope>
    <source>
        <strain evidence="3">T-177</strain>
    </source>
</reference>
<feature type="compositionally biased region" description="Low complexity" evidence="1">
    <location>
        <begin position="337"/>
        <end position="348"/>
    </location>
</feature>
<feature type="compositionally biased region" description="Polar residues" evidence="1">
    <location>
        <begin position="87"/>
        <end position="119"/>
    </location>
</feature>
<gene>
    <name evidence="2" type="ORF">HGRIS_005854</name>
</gene>
<accession>A0ABR3K0D9</accession>
<proteinExistence type="predicted"/>
<evidence type="ECO:0000313" key="3">
    <source>
        <dbReference type="Proteomes" id="UP001556367"/>
    </source>
</evidence>
<organism evidence="2 3">
    <name type="scientific">Hohenbuehelia grisea</name>
    <dbReference type="NCBI Taxonomy" id="104357"/>
    <lineage>
        <taxon>Eukaryota</taxon>
        <taxon>Fungi</taxon>
        <taxon>Dikarya</taxon>
        <taxon>Basidiomycota</taxon>
        <taxon>Agaricomycotina</taxon>
        <taxon>Agaricomycetes</taxon>
        <taxon>Agaricomycetidae</taxon>
        <taxon>Agaricales</taxon>
        <taxon>Pleurotineae</taxon>
        <taxon>Pleurotaceae</taxon>
        <taxon>Hohenbuehelia</taxon>
    </lineage>
</organism>
<evidence type="ECO:0000256" key="1">
    <source>
        <dbReference type="SAM" id="MobiDB-lite"/>
    </source>
</evidence>
<feature type="compositionally biased region" description="Polar residues" evidence="1">
    <location>
        <begin position="274"/>
        <end position="295"/>
    </location>
</feature>
<dbReference type="Proteomes" id="UP001556367">
    <property type="component" value="Unassembled WGS sequence"/>
</dbReference>
<feature type="region of interest" description="Disordered" evidence="1">
    <location>
        <begin position="180"/>
        <end position="227"/>
    </location>
</feature>
<feature type="compositionally biased region" description="Basic residues" evidence="1">
    <location>
        <begin position="27"/>
        <end position="38"/>
    </location>
</feature>
<feature type="region of interest" description="Disordered" evidence="1">
    <location>
        <begin position="398"/>
        <end position="417"/>
    </location>
</feature>
<keyword evidence="3" id="KW-1185">Reference proteome</keyword>